<comment type="similarity">
    <text evidence="2">Belongs to the bacterial sugar transferase family.</text>
</comment>
<keyword evidence="3" id="KW-0808">Transferase</keyword>
<dbReference type="PANTHER" id="PTHR30576">
    <property type="entry name" value="COLANIC BIOSYNTHESIS UDP-GLUCOSE LIPID CARRIER TRANSFERASE"/>
    <property type="match status" value="1"/>
</dbReference>
<dbReference type="OrthoDB" id="9808602at2"/>
<feature type="transmembrane region" description="Helical" evidence="8">
    <location>
        <begin position="114"/>
        <end position="133"/>
    </location>
</feature>
<evidence type="ECO:0000256" key="7">
    <source>
        <dbReference type="ARBA" id="ARBA00023169"/>
    </source>
</evidence>
<dbReference type="GO" id="GO:0000271">
    <property type="term" value="P:polysaccharide biosynthetic process"/>
    <property type="evidence" value="ECO:0007669"/>
    <property type="project" value="UniProtKB-KW"/>
</dbReference>
<dbReference type="Proteomes" id="UP000321635">
    <property type="component" value="Unassembled WGS sequence"/>
</dbReference>
<keyword evidence="4 8" id="KW-0812">Transmembrane</keyword>
<dbReference type="Pfam" id="PF02397">
    <property type="entry name" value="Bac_transf"/>
    <property type="match status" value="1"/>
</dbReference>
<dbReference type="GO" id="GO:0016020">
    <property type="term" value="C:membrane"/>
    <property type="evidence" value="ECO:0007669"/>
    <property type="project" value="UniProtKB-SubCell"/>
</dbReference>
<comment type="caution">
    <text evidence="10">The sequence shown here is derived from an EMBL/GenBank/DDBJ whole genome shotgun (WGS) entry which is preliminary data.</text>
</comment>
<evidence type="ECO:0000256" key="4">
    <source>
        <dbReference type="ARBA" id="ARBA00022692"/>
    </source>
</evidence>
<reference evidence="10 11" key="1">
    <citation type="submission" date="2019-07" db="EMBL/GenBank/DDBJ databases">
        <title>Whole genome shotgun sequence of Acetobacter nitrogenifigens NBRC 105050.</title>
        <authorList>
            <person name="Hosoyama A."/>
            <person name="Uohara A."/>
            <person name="Ohji S."/>
            <person name="Ichikawa N."/>
        </authorList>
    </citation>
    <scope>NUCLEOTIDE SEQUENCE [LARGE SCALE GENOMIC DNA]</scope>
    <source>
        <strain evidence="10 11">NBRC 105050</strain>
    </source>
</reference>
<dbReference type="PANTHER" id="PTHR30576:SF0">
    <property type="entry name" value="UNDECAPRENYL-PHOSPHATE N-ACETYLGALACTOSAMINYL 1-PHOSPHATE TRANSFERASE-RELATED"/>
    <property type="match status" value="1"/>
</dbReference>
<dbReference type="STRING" id="1120919.GCA_000429165_01261"/>
<evidence type="ECO:0000313" key="10">
    <source>
        <dbReference type="EMBL" id="GEN59652.1"/>
    </source>
</evidence>
<feature type="transmembrane region" description="Helical" evidence="8">
    <location>
        <begin position="145"/>
        <end position="167"/>
    </location>
</feature>
<dbReference type="GO" id="GO:0016780">
    <property type="term" value="F:phosphotransferase activity, for other substituted phosphate groups"/>
    <property type="evidence" value="ECO:0007669"/>
    <property type="project" value="TreeGrafter"/>
</dbReference>
<keyword evidence="11" id="KW-1185">Reference proteome</keyword>
<keyword evidence="7" id="KW-0270">Exopolysaccharide synthesis</keyword>
<keyword evidence="5 8" id="KW-1133">Transmembrane helix</keyword>
<name>A0A511X9P3_9PROT</name>
<dbReference type="InterPro" id="IPR017475">
    <property type="entry name" value="EPS_sugar_tfrase"/>
</dbReference>
<keyword evidence="6 8" id="KW-0472">Membrane</keyword>
<accession>A0A511X9P3</accession>
<evidence type="ECO:0000256" key="5">
    <source>
        <dbReference type="ARBA" id="ARBA00022989"/>
    </source>
</evidence>
<dbReference type="NCBIfam" id="TIGR03025">
    <property type="entry name" value="EPS_sugtrans"/>
    <property type="match status" value="1"/>
</dbReference>
<comment type="subcellular location">
    <subcellularLocation>
        <location evidence="1">Membrane</location>
        <topology evidence="1">Multi-pass membrane protein</topology>
    </subcellularLocation>
</comment>
<gene>
    <name evidence="10" type="ORF">ANI02nite_15360</name>
</gene>
<evidence type="ECO:0000256" key="3">
    <source>
        <dbReference type="ARBA" id="ARBA00022679"/>
    </source>
</evidence>
<evidence type="ECO:0000256" key="1">
    <source>
        <dbReference type="ARBA" id="ARBA00004141"/>
    </source>
</evidence>
<dbReference type="InterPro" id="IPR003362">
    <property type="entry name" value="Bact_transf"/>
</dbReference>
<feature type="transmembrane region" description="Helical" evidence="8">
    <location>
        <begin position="70"/>
        <end position="93"/>
    </location>
</feature>
<dbReference type="RefSeq" id="WP_051292022.1">
    <property type="nucleotide sequence ID" value="NZ_AUBI01000003.1"/>
</dbReference>
<feature type="transmembrane region" description="Helical" evidence="8">
    <location>
        <begin position="313"/>
        <end position="334"/>
    </location>
</feature>
<dbReference type="EMBL" id="BJYF01000007">
    <property type="protein sequence ID" value="GEN59652.1"/>
    <property type="molecule type" value="Genomic_DNA"/>
</dbReference>
<feature type="domain" description="Bacterial sugar transferase" evidence="9">
    <location>
        <begin position="308"/>
        <end position="493"/>
    </location>
</feature>
<evidence type="ECO:0000313" key="11">
    <source>
        <dbReference type="Proteomes" id="UP000321635"/>
    </source>
</evidence>
<protein>
    <recommendedName>
        <fullName evidence="9">Bacterial sugar transferase domain-containing protein</fullName>
    </recommendedName>
</protein>
<proteinExistence type="inferred from homology"/>
<organism evidence="10 11">
    <name type="scientific">Acetobacter nitrogenifigens DSM 23921 = NBRC 105050</name>
    <dbReference type="NCBI Taxonomy" id="1120919"/>
    <lineage>
        <taxon>Bacteria</taxon>
        <taxon>Pseudomonadati</taxon>
        <taxon>Pseudomonadota</taxon>
        <taxon>Alphaproteobacteria</taxon>
        <taxon>Acetobacterales</taxon>
        <taxon>Acetobacteraceae</taxon>
        <taxon>Acetobacter</taxon>
    </lineage>
</organism>
<evidence type="ECO:0000256" key="8">
    <source>
        <dbReference type="SAM" id="Phobius"/>
    </source>
</evidence>
<evidence type="ECO:0000259" key="9">
    <source>
        <dbReference type="Pfam" id="PF02397"/>
    </source>
</evidence>
<dbReference type="AlphaFoldDB" id="A0A511X9P3"/>
<evidence type="ECO:0000256" key="6">
    <source>
        <dbReference type="ARBA" id="ARBA00023136"/>
    </source>
</evidence>
<feature type="transmembrane region" description="Helical" evidence="8">
    <location>
        <begin position="39"/>
        <end position="64"/>
    </location>
</feature>
<sequence>MKEQLVFADVDIDFPVSDTRRTLSIVSPGRQLLREPYPYLHTVLASIVFSVDAGAVFLASFLASHFVLDIPLAGGLMPATAADFVAALAFVLLPKKRPLLAYPKIKKFNTQFRYLVPGFLMACVVNAGMLIALQRPILEAFRLAALWGAAAAIALLVGRAAIALALASSFVTVKLQRKIAIVGGGSMAFALAGRISADGAGANGAYGLMGIFNNVSGSAGLDGDLDDLVEKCRVEGAHAIILAMPDNGSAKGGVRDVSYKLRKVLSDIYIVPNLVSGVDSALPVEYLGPHPLFILQRRPLSDMQNFQKMAFDFVFALVAAILLSPLLLAIALIVKLDSPGPVFFRQPRRGCNEKRFMVFKFRSMRTEMSDLGAARQTSRNDPRVTRVGKWLRKLSLDELPQLFNVLAGDMSLVGPRPHAPQTRAGGHLLDDALADYVLRYHVKPGITGWAQVNGARGELVTVGDLERRVKYDLDYIRRWSLFFDVKIIFLTVVREIFSRHAF</sequence>
<evidence type="ECO:0000256" key="2">
    <source>
        <dbReference type="ARBA" id="ARBA00006464"/>
    </source>
</evidence>